<name>A0A7W9W8W1_ARMRO</name>
<dbReference type="InterPro" id="IPR029057">
    <property type="entry name" value="PRTase-like"/>
</dbReference>
<gene>
    <name evidence="1" type="ORF">HNQ39_005821</name>
</gene>
<dbReference type="CDD" id="cd06223">
    <property type="entry name" value="PRTases_typeI"/>
    <property type="match status" value="1"/>
</dbReference>
<dbReference type="Gene3D" id="3.40.50.2020">
    <property type="match status" value="1"/>
</dbReference>
<dbReference type="SUPFAM" id="SSF53271">
    <property type="entry name" value="PRTase-like"/>
    <property type="match status" value="1"/>
</dbReference>
<evidence type="ECO:0000313" key="2">
    <source>
        <dbReference type="Proteomes" id="UP000520814"/>
    </source>
</evidence>
<comment type="caution">
    <text evidence="1">The sequence shown here is derived from an EMBL/GenBank/DDBJ whole genome shotgun (WGS) entry which is preliminary data.</text>
</comment>
<accession>A0A7W9W8W1</accession>
<sequence length="204" mass="22634">MAVFADAFSERENLEKIVTLGDYLAIKQNLETRGMLRFVKEGGESGYSARELKDAKAAAQLTRWVDALNNERKWPLKRFAEQLSPMLADGIAVAVAPSHDPFVTETPIRALAQKLAALGERVDATSCLRRHTKIRRIGYGGPSYVHLHRETIEVVSAELFSGRAVLLLDDIARSGATLRACRQLLLEHGASEVQMLALGRVWRP</sequence>
<proteinExistence type="predicted"/>
<evidence type="ECO:0000313" key="1">
    <source>
        <dbReference type="EMBL" id="MBB6053974.1"/>
    </source>
</evidence>
<dbReference type="RefSeq" id="WP_184204059.1">
    <property type="nucleotide sequence ID" value="NZ_JACHGW010000011.1"/>
</dbReference>
<dbReference type="AlphaFoldDB" id="A0A7W9W8W1"/>
<organism evidence="1 2">
    <name type="scientific">Armatimonas rosea</name>
    <dbReference type="NCBI Taxonomy" id="685828"/>
    <lineage>
        <taxon>Bacteria</taxon>
        <taxon>Bacillati</taxon>
        <taxon>Armatimonadota</taxon>
        <taxon>Armatimonadia</taxon>
        <taxon>Armatimonadales</taxon>
        <taxon>Armatimonadaceae</taxon>
        <taxon>Armatimonas</taxon>
    </lineage>
</organism>
<reference evidence="1 2" key="1">
    <citation type="submission" date="2020-08" db="EMBL/GenBank/DDBJ databases">
        <title>Genomic Encyclopedia of Type Strains, Phase IV (KMG-IV): sequencing the most valuable type-strain genomes for metagenomic binning, comparative biology and taxonomic classification.</title>
        <authorList>
            <person name="Goeker M."/>
        </authorList>
    </citation>
    <scope>NUCLEOTIDE SEQUENCE [LARGE SCALE GENOMIC DNA]</scope>
    <source>
        <strain evidence="1 2">DSM 23562</strain>
    </source>
</reference>
<dbReference type="InterPro" id="IPR000836">
    <property type="entry name" value="PRTase_dom"/>
</dbReference>
<keyword evidence="2" id="KW-1185">Reference proteome</keyword>
<dbReference type="EMBL" id="JACHGW010000011">
    <property type="protein sequence ID" value="MBB6053974.1"/>
    <property type="molecule type" value="Genomic_DNA"/>
</dbReference>
<dbReference type="Proteomes" id="UP000520814">
    <property type="component" value="Unassembled WGS sequence"/>
</dbReference>
<protein>
    <submittedName>
        <fullName evidence="1">Phosphoribosylpyrophosphate synthetase</fullName>
    </submittedName>
</protein>